<evidence type="ECO:0000313" key="1">
    <source>
        <dbReference type="EMBL" id="GCF95016.1"/>
    </source>
</evidence>
<reference evidence="2" key="1">
    <citation type="submission" date="2019-02" db="EMBL/GenBank/DDBJ databases">
        <title>Draft genome sequence of Enterococcus sp. Gos25-1.</title>
        <authorList>
            <person name="Tanaka N."/>
            <person name="Shiwa Y."/>
            <person name="Fujita N."/>
        </authorList>
    </citation>
    <scope>NUCLEOTIDE SEQUENCE [LARGE SCALE GENOMIC DNA]</scope>
    <source>
        <strain evidence="2">Gos25-1</strain>
    </source>
</reference>
<dbReference type="SUPFAM" id="SSF50475">
    <property type="entry name" value="FMN-binding split barrel"/>
    <property type="match status" value="1"/>
</dbReference>
<dbReference type="RefSeq" id="WP_146623417.1">
    <property type="nucleotide sequence ID" value="NZ_BJCC01000025.1"/>
</dbReference>
<organism evidence="1 2">
    <name type="scientific">Enterococcus florum</name>
    <dbReference type="NCBI Taxonomy" id="2480627"/>
    <lineage>
        <taxon>Bacteria</taxon>
        <taxon>Bacillati</taxon>
        <taxon>Bacillota</taxon>
        <taxon>Bacilli</taxon>
        <taxon>Lactobacillales</taxon>
        <taxon>Enterococcaceae</taxon>
        <taxon>Enterococcus</taxon>
    </lineage>
</organism>
<dbReference type="Gene3D" id="2.30.110.10">
    <property type="entry name" value="Electron Transport, Fmn-binding Protein, Chain A"/>
    <property type="match status" value="1"/>
</dbReference>
<dbReference type="EMBL" id="BJCC01000025">
    <property type="protein sequence ID" value="GCF95016.1"/>
    <property type="molecule type" value="Genomic_DNA"/>
</dbReference>
<dbReference type="InterPro" id="IPR012349">
    <property type="entry name" value="Split_barrel_FMN-bd"/>
</dbReference>
<evidence type="ECO:0000313" key="2">
    <source>
        <dbReference type="Proteomes" id="UP000290567"/>
    </source>
</evidence>
<sequence length="133" mass="15452">MDKEIEKLLDSAETFVATTIDGRGFPHPIALSRPLERNGFHYLKFYINGEGRTANNIRENRMGSLFCFDLDTHESLALKGYFLLEELEEYQKLAGQLNAYQKELNHQEPVIAQFQTLTVKHYKNLKTEFIEPN</sequence>
<proteinExistence type="predicted"/>
<dbReference type="AlphaFoldDB" id="A0A4P5PBC7"/>
<accession>A0A4P5PBC7</accession>
<gene>
    <name evidence="1" type="ORF">NRIC_29070</name>
</gene>
<dbReference type="Proteomes" id="UP000290567">
    <property type="component" value="Unassembled WGS sequence"/>
</dbReference>
<comment type="caution">
    <text evidence="1">The sequence shown here is derived from an EMBL/GenBank/DDBJ whole genome shotgun (WGS) entry which is preliminary data.</text>
</comment>
<dbReference type="OrthoDB" id="2308065at2"/>
<name>A0A4P5PBC7_9ENTE</name>
<keyword evidence="2" id="KW-1185">Reference proteome</keyword>
<protein>
    <submittedName>
        <fullName evidence="1">Uncharacterized protein</fullName>
    </submittedName>
</protein>